<dbReference type="RefSeq" id="WP_244912904.1">
    <property type="nucleotide sequence ID" value="NZ_QJJX01000006.1"/>
</dbReference>
<accession>A0A318I2Q2</accession>
<protein>
    <recommendedName>
        <fullName evidence="4">Outer membrane protein with beta-barrel domain</fullName>
    </recommendedName>
</protein>
<evidence type="ECO:0000256" key="1">
    <source>
        <dbReference type="SAM" id="SignalP"/>
    </source>
</evidence>
<dbReference type="AlphaFoldDB" id="A0A318I2Q2"/>
<comment type="caution">
    <text evidence="2">The sequence shown here is derived from an EMBL/GenBank/DDBJ whole genome shotgun (WGS) entry which is preliminary data.</text>
</comment>
<dbReference type="InterPro" id="IPR046588">
    <property type="entry name" value="DUF6646"/>
</dbReference>
<sequence>MKQHFLFKHYATRLLLVSFFALSAAVQVHAQAFDGDSDRKFFLGYTNVGGKNGVELGYENGINDYLSYGAKYALIVDKSVDSNDDGPTFYDNSDLGFYLNFHLMEPLKLPDNFDIYMGPVISLKTMSFQTGARYNFGELFGVYASAQYNFFPTLARSEISGLYPYKFVFSAGITLSF</sequence>
<dbReference type="Pfam" id="PF20351">
    <property type="entry name" value="DUF6646"/>
    <property type="match status" value="1"/>
</dbReference>
<evidence type="ECO:0008006" key="4">
    <source>
        <dbReference type="Google" id="ProtNLM"/>
    </source>
</evidence>
<dbReference type="Proteomes" id="UP000248314">
    <property type="component" value="Unassembled WGS sequence"/>
</dbReference>
<evidence type="ECO:0000313" key="3">
    <source>
        <dbReference type="Proteomes" id="UP000248314"/>
    </source>
</evidence>
<dbReference type="EMBL" id="QJJX01000006">
    <property type="protein sequence ID" value="PXX23410.1"/>
    <property type="molecule type" value="Genomic_DNA"/>
</dbReference>
<dbReference type="STRING" id="1122991.GCA_000613445_02837"/>
<evidence type="ECO:0000313" key="2">
    <source>
        <dbReference type="EMBL" id="PXX23410.1"/>
    </source>
</evidence>
<feature type="chain" id="PRO_5016412665" description="Outer membrane protein with beta-barrel domain" evidence="1">
    <location>
        <begin position="31"/>
        <end position="177"/>
    </location>
</feature>
<reference evidence="2 3" key="1">
    <citation type="submission" date="2018-05" db="EMBL/GenBank/DDBJ databases">
        <title>Genomic Encyclopedia of Type Strains, Phase I: the one thousand microbial genomes (KMG-I) project.</title>
        <authorList>
            <person name="Kyrpides N."/>
        </authorList>
    </citation>
    <scope>NUCLEOTIDE SEQUENCE [LARGE SCALE GENOMIC DNA]</scope>
    <source>
        <strain evidence="2 3">DSM 15611</strain>
    </source>
</reference>
<gene>
    <name evidence="2" type="ORF">EJ73_00760</name>
</gene>
<feature type="signal peptide" evidence="1">
    <location>
        <begin position="1"/>
        <end position="30"/>
    </location>
</feature>
<keyword evidence="3" id="KW-1185">Reference proteome</keyword>
<proteinExistence type="predicted"/>
<organism evidence="2 3">
    <name type="scientific">Hoylesella shahii DSM 15611 = JCM 12083</name>
    <dbReference type="NCBI Taxonomy" id="1122991"/>
    <lineage>
        <taxon>Bacteria</taxon>
        <taxon>Pseudomonadati</taxon>
        <taxon>Bacteroidota</taxon>
        <taxon>Bacteroidia</taxon>
        <taxon>Bacteroidales</taxon>
        <taxon>Prevotellaceae</taxon>
        <taxon>Hoylesella</taxon>
    </lineage>
</organism>
<name>A0A318I2Q2_9BACT</name>
<keyword evidence="1" id="KW-0732">Signal</keyword>